<dbReference type="EMBL" id="CAMGYJ010000006">
    <property type="protein sequence ID" value="CAI0430490.1"/>
    <property type="molecule type" value="Genomic_DNA"/>
</dbReference>
<gene>
    <name evidence="1" type="ORF">LITE_LOCUS22627</name>
</gene>
<proteinExistence type="predicted"/>
<feature type="non-terminal residue" evidence="1">
    <location>
        <position position="1"/>
    </location>
</feature>
<dbReference type="AlphaFoldDB" id="A0AAV0L7M1"/>
<feature type="non-terminal residue" evidence="1">
    <location>
        <position position="209"/>
    </location>
</feature>
<keyword evidence="2" id="KW-1185">Reference proteome</keyword>
<evidence type="ECO:0000313" key="2">
    <source>
        <dbReference type="Proteomes" id="UP001154282"/>
    </source>
</evidence>
<accession>A0AAV0L7M1</accession>
<comment type="caution">
    <text evidence="1">The sequence shown here is derived from an EMBL/GenBank/DDBJ whole genome shotgun (WGS) entry which is preliminary data.</text>
</comment>
<reference evidence="1" key="1">
    <citation type="submission" date="2022-08" db="EMBL/GenBank/DDBJ databases">
        <authorList>
            <person name="Gutierrez-Valencia J."/>
        </authorList>
    </citation>
    <scope>NUCLEOTIDE SEQUENCE</scope>
</reference>
<dbReference type="Pfam" id="PF03140">
    <property type="entry name" value="DUF247"/>
    <property type="match status" value="1"/>
</dbReference>
<evidence type="ECO:0000313" key="1">
    <source>
        <dbReference type="EMBL" id="CAI0430490.1"/>
    </source>
</evidence>
<name>A0AAV0L7M1_9ROSI</name>
<sequence length="209" mass="23258">GKIIADICRSFGRPLSFDPRAAAGRKPPLHSIAVNDMLLLENQIPISIVAEALAKFRPDAGRVLIRHLDSFCRLVSPIALLNRENDVDLDLEEPPLHLLEYLYRKLNGDEAERDGVVARIPVDQDLDIHHEILHYVPDCLWVGKSRGSEKKVGDDLDHDSLGATILAQLPSATDLNSIGLKFSGKTGDLRIEFDEGNKTITIPTFRWNP</sequence>
<dbReference type="Proteomes" id="UP001154282">
    <property type="component" value="Unassembled WGS sequence"/>
</dbReference>
<protein>
    <submittedName>
        <fullName evidence="1">Uncharacterized protein</fullName>
    </submittedName>
</protein>
<dbReference type="InterPro" id="IPR004158">
    <property type="entry name" value="DUF247_pln"/>
</dbReference>
<organism evidence="1 2">
    <name type="scientific">Linum tenue</name>
    <dbReference type="NCBI Taxonomy" id="586396"/>
    <lineage>
        <taxon>Eukaryota</taxon>
        <taxon>Viridiplantae</taxon>
        <taxon>Streptophyta</taxon>
        <taxon>Embryophyta</taxon>
        <taxon>Tracheophyta</taxon>
        <taxon>Spermatophyta</taxon>
        <taxon>Magnoliopsida</taxon>
        <taxon>eudicotyledons</taxon>
        <taxon>Gunneridae</taxon>
        <taxon>Pentapetalae</taxon>
        <taxon>rosids</taxon>
        <taxon>fabids</taxon>
        <taxon>Malpighiales</taxon>
        <taxon>Linaceae</taxon>
        <taxon>Linum</taxon>
    </lineage>
</organism>